<reference evidence="3 4" key="1">
    <citation type="submission" date="2019-08" db="EMBL/GenBank/DDBJ databases">
        <authorList>
            <person name="Seo M.-J."/>
        </authorList>
    </citation>
    <scope>NUCLEOTIDE SEQUENCE [LARGE SCALE GENOMIC DNA]</scope>
    <source>
        <strain evidence="3 4">KIGAM108</strain>
    </source>
</reference>
<feature type="compositionally biased region" description="Low complexity" evidence="1">
    <location>
        <begin position="15"/>
        <end position="26"/>
    </location>
</feature>
<gene>
    <name evidence="3" type="ORF">FY528_03450</name>
</gene>
<evidence type="ECO:0000256" key="1">
    <source>
        <dbReference type="SAM" id="MobiDB-lite"/>
    </source>
</evidence>
<name>A0A5D6VD84_9BACT</name>
<dbReference type="RefSeq" id="WP_149069593.1">
    <property type="nucleotide sequence ID" value="NZ_VTHL01000002.1"/>
</dbReference>
<evidence type="ECO:0000313" key="4">
    <source>
        <dbReference type="Proteomes" id="UP000322791"/>
    </source>
</evidence>
<feature type="chain" id="PRO_5022961143" evidence="2">
    <location>
        <begin position="22"/>
        <end position="201"/>
    </location>
</feature>
<proteinExistence type="predicted"/>
<feature type="region of interest" description="Disordered" evidence="1">
    <location>
        <begin position="15"/>
        <end position="47"/>
    </location>
</feature>
<evidence type="ECO:0000313" key="3">
    <source>
        <dbReference type="EMBL" id="TYZ13476.1"/>
    </source>
</evidence>
<feature type="signal peptide" evidence="2">
    <location>
        <begin position="1"/>
        <end position="21"/>
    </location>
</feature>
<comment type="caution">
    <text evidence="3">The sequence shown here is derived from an EMBL/GenBank/DDBJ whole genome shotgun (WGS) entry which is preliminary data.</text>
</comment>
<sequence>MRLSLLGVLLTAAACSSPSPSETSSTPTPPLPAAQRGAAAPAVPVAPQPQPGVLSDVRITHLFSNARQPDEFRLVLRGDSVLTASAQFSIVSAAGDTLWTERFPATALLNYGINKYGENPTDAQRAHYIRKRAAEFFTDEAFSVRAEVPPSASPKQLNQAAWAEVKATGLPRFAYQLGEENGQMIGYSPKRGKAVVYYTCC</sequence>
<dbReference type="EMBL" id="VTHL01000002">
    <property type="protein sequence ID" value="TYZ13476.1"/>
    <property type="molecule type" value="Genomic_DNA"/>
</dbReference>
<keyword evidence="2" id="KW-0732">Signal</keyword>
<feature type="compositionally biased region" description="Low complexity" evidence="1">
    <location>
        <begin position="33"/>
        <end position="43"/>
    </location>
</feature>
<keyword evidence="4" id="KW-1185">Reference proteome</keyword>
<organism evidence="3 4">
    <name type="scientific">Hymenobacter lutimineralis</name>
    <dbReference type="NCBI Taxonomy" id="2606448"/>
    <lineage>
        <taxon>Bacteria</taxon>
        <taxon>Pseudomonadati</taxon>
        <taxon>Bacteroidota</taxon>
        <taxon>Cytophagia</taxon>
        <taxon>Cytophagales</taxon>
        <taxon>Hymenobacteraceae</taxon>
        <taxon>Hymenobacter</taxon>
    </lineage>
</organism>
<dbReference type="PROSITE" id="PS51257">
    <property type="entry name" value="PROKAR_LIPOPROTEIN"/>
    <property type="match status" value="1"/>
</dbReference>
<dbReference type="AlphaFoldDB" id="A0A5D6VD84"/>
<protein>
    <submittedName>
        <fullName evidence="3">Uncharacterized protein</fullName>
    </submittedName>
</protein>
<evidence type="ECO:0000256" key="2">
    <source>
        <dbReference type="SAM" id="SignalP"/>
    </source>
</evidence>
<accession>A0A5D6VD84</accession>
<dbReference type="Proteomes" id="UP000322791">
    <property type="component" value="Unassembled WGS sequence"/>
</dbReference>